<dbReference type="Gene3D" id="3.40.50.300">
    <property type="entry name" value="P-loop containing nucleotide triphosphate hydrolases"/>
    <property type="match status" value="2"/>
</dbReference>
<dbReference type="InterPro" id="IPR001650">
    <property type="entry name" value="Helicase_C-like"/>
</dbReference>
<sequence length="747" mass="84585">MADKKKSKFSKTGKFDLPIRDYKRKLVKAVNDNDFLVVVGETGSGKTTQLPQYLHQAGYTSRGQMIGVTQPRRIAAISVATRVAEETECQLGETVGYQVRFDDCTSDKTLIKYMTDGCLLREFLDDPVLSKYSLIILDEAHERSLDTDILFGLVRKLFHNRREGSDDTYNKPVNRLPKIVIMSATLNHEKFSEFLGGCPVFEIPGRCFPVESVFLNYVGVKDLQTPNYLKRAIETVMRIHLEEPPGDVLVFLTGQEEIEHACDRLFEAAEDVDYSHDVYYNEVEAMLILPLYGSMTTELQKRVFDPPSPAVRKVVVATNIAATSLTIEGIRYVVDSGFVKQLSYNPRTRLDSLNVVLISRSEAIQRTGRAGRTAPGKCFRLFSKEVYDTAMTEDTIPEIQRTSLGHVILYLKSMGIHDVLGFQYIDPPEDRMILEALKQLYFFGALDRGGNVTSLGSQMTEFPLSPGLSRTVIHSVSLGCEDLVLAVAAMLSVENVFVNPGGKKNLSSATQVHKELAEEAGGTNDFATLLYIYRQCHSSSSPPRWCREHFIHWRALKMAYNIHQQLEMILHKQATKQYSLRKHATDNTGQNSKEMLRRALCNGYFCNVARKSSAGNSFRTMDGHGTQVYIHPSSTLFGCEDQLEWIIFHDIIWTSKIYVRTVCPIRYEWVRDLLPRLHEVDSYSLSGWAEGKLTTRKQEADESKLNTALQAGSTEESPKISKRNTEDTITAARQRFQERKRARDQQQ</sequence>
<gene>
    <name evidence="8" type="ORF">PLOB_00004648</name>
</gene>
<accession>A0ABN8NAG8</accession>
<dbReference type="Pfam" id="PF07717">
    <property type="entry name" value="OB_NTP_bind"/>
    <property type="match status" value="1"/>
</dbReference>
<dbReference type="SUPFAM" id="SSF52540">
    <property type="entry name" value="P-loop containing nucleoside triphosphate hydrolases"/>
    <property type="match status" value="1"/>
</dbReference>
<dbReference type="Proteomes" id="UP001159405">
    <property type="component" value="Unassembled WGS sequence"/>
</dbReference>
<evidence type="ECO:0000259" key="6">
    <source>
        <dbReference type="PROSITE" id="PS51192"/>
    </source>
</evidence>
<feature type="domain" description="Helicase ATP-binding" evidence="6">
    <location>
        <begin position="27"/>
        <end position="204"/>
    </location>
</feature>
<dbReference type="InterPro" id="IPR002464">
    <property type="entry name" value="DNA/RNA_helicase_DEAH_CS"/>
</dbReference>
<dbReference type="SMART" id="SM00487">
    <property type="entry name" value="DEXDc"/>
    <property type="match status" value="1"/>
</dbReference>
<evidence type="ECO:0000259" key="7">
    <source>
        <dbReference type="PROSITE" id="PS51194"/>
    </source>
</evidence>
<keyword evidence="9" id="KW-1185">Reference proteome</keyword>
<dbReference type="Pfam" id="PF00270">
    <property type="entry name" value="DEAD"/>
    <property type="match status" value="1"/>
</dbReference>
<dbReference type="PANTHER" id="PTHR18934">
    <property type="entry name" value="ATP-DEPENDENT RNA HELICASE"/>
    <property type="match status" value="1"/>
</dbReference>
<dbReference type="PROSITE" id="PS51194">
    <property type="entry name" value="HELICASE_CTER"/>
    <property type="match status" value="1"/>
</dbReference>
<dbReference type="InterPro" id="IPR011709">
    <property type="entry name" value="DEAD-box_helicase_OB_fold"/>
</dbReference>
<feature type="compositionally biased region" description="Polar residues" evidence="5">
    <location>
        <begin position="705"/>
        <end position="715"/>
    </location>
</feature>
<evidence type="ECO:0000256" key="3">
    <source>
        <dbReference type="ARBA" id="ARBA00022801"/>
    </source>
</evidence>
<dbReference type="InterPro" id="IPR011545">
    <property type="entry name" value="DEAD/DEAH_box_helicase_dom"/>
</dbReference>
<dbReference type="EC" id="3.6.4.13" evidence="1"/>
<reference evidence="8 9" key="1">
    <citation type="submission" date="2022-05" db="EMBL/GenBank/DDBJ databases">
        <authorList>
            <consortium name="Genoscope - CEA"/>
            <person name="William W."/>
        </authorList>
    </citation>
    <scope>NUCLEOTIDE SEQUENCE [LARGE SCALE GENOMIC DNA]</scope>
</reference>
<dbReference type="PROSITE" id="PS00690">
    <property type="entry name" value="DEAH_ATP_HELICASE"/>
    <property type="match status" value="1"/>
</dbReference>
<evidence type="ECO:0000256" key="1">
    <source>
        <dbReference type="ARBA" id="ARBA00012552"/>
    </source>
</evidence>
<keyword evidence="2" id="KW-0547">Nucleotide-binding</keyword>
<dbReference type="Gene3D" id="1.20.120.1080">
    <property type="match status" value="1"/>
</dbReference>
<dbReference type="SMART" id="SM00490">
    <property type="entry name" value="HELICc"/>
    <property type="match status" value="1"/>
</dbReference>
<evidence type="ECO:0000313" key="8">
    <source>
        <dbReference type="EMBL" id="CAH3044330.1"/>
    </source>
</evidence>
<dbReference type="InterPro" id="IPR027417">
    <property type="entry name" value="P-loop_NTPase"/>
</dbReference>
<dbReference type="PANTHER" id="PTHR18934:SF271">
    <property type="entry name" value="ATP-DEPENDENT RNA HELICASE DHX40-RELATED"/>
    <property type="match status" value="1"/>
</dbReference>
<dbReference type="SMART" id="SM00847">
    <property type="entry name" value="HA2"/>
    <property type="match status" value="1"/>
</dbReference>
<dbReference type="CDD" id="cd18791">
    <property type="entry name" value="SF2_C_RHA"/>
    <property type="match status" value="1"/>
</dbReference>
<name>A0ABN8NAG8_9CNID</name>
<proteinExistence type="predicted"/>
<feature type="region of interest" description="Disordered" evidence="5">
    <location>
        <begin position="696"/>
        <end position="747"/>
    </location>
</feature>
<dbReference type="PROSITE" id="PS51192">
    <property type="entry name" value="HELICASE_ATP_BIND_1"/>
    <property type="match status" value="1"/>
</dbReference>
<dbReference type="EMBL" id="CALNXK010000012">
    <property type="protein sequence ID" value="CAH3044330.1"/>
    <property type="molecule type" value="Genomic_DNA"/>
</dbReference>
<keyword evidence="3" id="KW-0378">Hydrolase</keyword>
<feature type="compositionally biased region" description="Basic and acidic residues" evidence="5">
    <location>
        <begin position="716"/>
        <end position="726"/>
    </location>
</feature>
<feature type="domain" description="Helicase C-terminal" evidence="7">
    <location>
        <begin position="232"/>
        <end position="415"/>
    </location>
</feature>
<feature type="compositionally biased region" description="Basic and acidic residues" evidence="5">
    <location>
        <begin position="735"/>
        <end position="747"/>
    </location>
</feature>
<evidence type="ECO:0000256" key="5">
    <source>
        <dbReference type="SAM" id="MobiDB-lite"/>
    </source>
</evidence>
<evidence type="ECO:0000256" key="4">
    <source>
        <dbReference type="ARBA" id="ARBA00022840"/>
    </source>
</evidence>
<evidence type="ECO:0000313" key="9">
    <source>
        <dbReference type="Proteomes" id="UP001159405"/>
    </source>
</evidence>
<dbReference type="InterPro" id="IPR007502">
    <property type="entry name" value="Helicase-assoc_dom"/>
</dbReference>
<organism evidence="8 9">
    <name type="scientific">Porites lobata</name>
    <dbReference type="NCBI Taxonomy" id="104759"/>
    <lineage>
        <taxon>Eukaryota</taxon>
        <taxon>Metazoa</taxon>
        <taxon>Cnidaria</taxon>
        <taxon>Anthozoa</taxon>
        <taxon>Hexacorallia</taxon>
        <taxon>Scleractinia</taxon>
        <taxon>Fungiina</taxon>
        <taxon>Poritidae</taxon>
        <taxon>Porites</taxon>
    </lineage>
</organism>
<dbReference type="Pfam" id="PF21010">
    <property type="entry name" value="HA2_C"/>
    <property type="match status" value="1"/>
</dbReference>
<keyword evidence="4" id="KW-0067">ATP-binding</keyword>
<dbReference type="InterPro" id="IPR048333">
    <property type="entry name" value="HA2_WH"/>
</dbReference>
<dbReference type="Pfam" id="PF00271">
    <property type="entry name" value="Helicase_C"/>
    <property type="match status" value="1"/>
</dbReference>
<dbReference type="Pfam" id="PF04408">
    <property type="entry name" value="WHD_HA2"/>
    <property type="match status" value="1"/>
</dbReference>
<dbReference type="InterPro" id="IPR014001">
    <property type="entry name" value="Helicase_ATP-bd"/>
</dbReference>
<protein>
    <recommendedName>
        <fullName evidence="1">RNA helicase</fullName>
        <ecNumber evidence="1">3.6.4.13</ecNumber>
    </recommendedName>
</protein>
<comment type="caution">
    <text evidence="8">The sequence shown here is derived from an EMBL/GenBank/DDBJ whole genome shotgun (WGS) entry which is preliminary data.</text>
</comment>
<evidence type="ECO:0000256" key="2">
    <source>
        <dbReference type="ARBA" id="ARBA00022741"/>
    </source>
</evidence>